<dbReference type="GO" id="GO:0016491">
    <property type="term" value="F:oxidoreductase activity"/>
    <property type="evidence" value="ECO:0007669"/>
    <property type="project" value="UniProtKB-KW"/>
</dbReference>
<dbReference type="Pfam" id="PF00106">
    <property type="entry name" value="adh_short"/>
    <property type="match status" value="1"/>
</dbReference>
<comment type="similarity">
    <text evidence="1">Belongs to the short-chain dehydrogenases/reductases (SDR) family.</text>
</comment>
<dbReference type="InterPro" id="IPR002347">
    <property type="entry name" value="SDR_fam"/>
</dbReference>
<keyword evidence="2" id="KW-0560">Oxidoreductase</keyword>
<accession>F1LGK5</accession>
<name>F1LGK5_ASCSU</name>
<dbReference type="EMBL" id="JI215521">
    <property type="protein sequence ID" value="ADY49259.1"/>
    <property type="molecule type" value="mRNA"/>
</dbReference>
<dbReference type="InterPro" id="IPR036291">
    <property type="entry name" value="NAD(P)-bd_dom_sf"/>
</dbReference>
<dbReference type="PANTHER" id="PTHR45024:SF2">
    <property type="entry name" value="SCP2 DOMAIN-CONTAINING PROTEIN"/>
    <property type="match status" value="1"/>
</dbReference>
<dbReference type="PANTHER" id="PTHR45024">
    <property type="entry name" value="DEHYDROGENASES, SHORT CHAIN"/>
    <property type="match status" value="1"/>
</dbReference>
<evidence type="ECO:0000313" key="3">
    <source>
        <dbReference type="EMBL" id="ADY49259.1"/>
    </source>
</evidence>
<organism evidence="3">
    <name type="scientific">Ascaris suum</name>
    <name type="common">Pig roundworm</name>
    <name type="synonym">Ascaris lumbricoides</name>
    <dbReference type="NCBI Taxonomy" id="6253"/>
    <lineage>
        <taxon>Eukaryota</taxon>
        <taxon>Metazoa</taxon>
        <taxon>Ecdysozoa</taxon>
        <taxon>Nematoda</taxon>
        <taxon>Chromadorea</taxon>
        <taxon>Rhabditida</taxon>
        <taxon>Spirurina</taxon>
        <taxon>Ascaridomorpha</taxon>
        <taxon>Ascaridoidea</taxon>
        <taxon>Ascarididae</taxon>
        <taxon>Ascaris</taxon>
    </lineage>
</organism>
<dbReference type="PRINTS" id="PR00080">
    <property type="entry name" value="SDRFAMILY"/>
</dbReference>
<evidence type="ECO:0000256" key="1">
    <source>
        <dbReference type="ARBA" id="ARBA00006484"/>
    </source>
</evidence>
<dbReference type="InterPro" id="IPR051687">
    <property type="entry name" value="Peroxisomal_Beta-Oxidation"/>
</dbReference>
<reference evidence="3" key="1">
    <citation type="journal article" date="2011" name="Genome Res.">
        <title>Deep small RNA sequencing from the nematode Ascaris reveals conservation, functional diversification, and novel developmental profiles.</title>
        <authorList>
            <person name="Wang J."/>
            <person name="Czech B."/>
            <person name="Crunk A."/>
            <person name="Wallace A."/>
            <person name="Mitreva M."/>
            <person name="Hannon G.J."/>
            <person name="Davis R.E."/>
        </authorList>
    </citation>
    <scope>NUCLEOTIDE SEQUENCE</scope>
</reference>
<dbReference type="Gene3D" id="3.40.50.720">
    <property type="entry name" value="NAD(P)-binding Rossmann-like Domain"/>
    <property type="match status" value="1"/>
</dbReference>
<dbReference type="PRINTS" id="PR00081">
    <property type="entry name" value="GDHRDH"/>
</dbReference>
<protein>
    <submittedName>
        <fullName evidence="3">Peroxisomal hydratase-dehydrogenase-epimerase</fullName>
    </submittedName>
</protein>
<evidence type="ECO:0000256" key="2">
    <source>
        <dbReference type="ARBA" id="ARBA00023002"/>
    </source>
</evidence>
<dbReference type="SUPFAM" id="SSF51735">
    <property type="entry name" value="NAD(P)-binding Rossmann-fold domains"/>
    <property type="match status" value="1"/>
</dbReference>
<dbReference type="AlphaFoldDB" id="F1LGK5"/>
<sequence length="149" mass="16049">MPDELLKALKPECVVPLVVFLTHDSCTQTGGIFEAAGAGGGLGRAYAIEFAKRGAAVIDVLINNAGILRDKSFNNMSEIDWDLVLKIHVKGTFAVTKAAWPYFKKQNFGRVIVTASNSAIYGNYGQANYSAAKSALIGFSTLYKMLPLN</sequence>
<proteinExistence type="evidence at transcript level"/>